<dbReference type="PANTHER" id="PTHR23519:SF1">
    <property type="entry name" value="AUTOPHAGY-RELATED PROTEIN 22"/>
    <property type="match status" value="1"/>
</dbReference>
<feature type="transmembrane region" description="Helical" evidence="9">
    <location>
        <begin position="360"/>
        <end position="381"/>
    </location>
</feature>
<keyword evidence="6 9" id="KW-0029">Amino-acid transport</keyword>
<dbReference type="InterPro" id="IPR036259">
    <property type="entry name" value="MFS_trans_sf"/>
</dbReference>
<feature type="transmembrane region" description="Helical" evidence="9">
    <location>
        <begin position="46"/>
        <end position="72"/>
    </location>
</feature>
<evidence type="ECO:0000256" key="1">
    <source>
        <dbReference type="ARBA" id="ARBA00004127"/>
    </source>
</evidence>
<dbReference type="GO" id="GO:0005774">
    <property type="term" value="C:vacuolar membrane"/>
    <property type="evidence" value="ECO:0007669"/>
    <property type="project" value="UniProtKB-SubCell"/>
</dbReference>
<keyword evidence="5 9" id="KW-0812">Transmembrane</keyword>
<evidence type="ECO:0000256" key="4">
    <source>
        <dbReference type="ARBA" id="ARBA00022554"/>
    </source>
</evidence>
<dbReference type="Pfam" id="PF11700">
    <property type="entry name" value="ATG22"/>
    <property type="match status" value="1"/>
</dbReference>
<dbReference type="GO" id="GO:0012505">
    <property type="term" value="C:endomembrane system"/>
    <property type="evidence" value="ECO:0007669"/>
    <property type="project" value="UniProtKB-SubCell"/>
</dbReference>
<dbReference type="PANTHER" id="PTHR23519">
    <property type="entry name" value="AUTOPHAGY-RELATED PROTEIN 22"/>
    <property type="match status" value="1"/>
</dbReference>
<dbReference type="InterPro" id="IPR050495">
    <property type="entry name" value="ATG22/LtaA_families"/>
</dbReference>
<dbReference type="GO" id="GO:0032974">
    <property type="term" value="P:amino acid transmembrane export from vacuole"/>
    <property type="evidence" value="ECO:0007669"/>
    <property type="project" value="InterPro"/>
</dbReference>
<feature type="transmembrane region" description="Helical" evidence="9">
    <location>
        <begin position="393"/>
        <end position="411"/>
    </location>
</feature>
<dbReference type="OrthoDB" id="42657at2759"/>
<feature type="transmembrane region" description="Helical" evidence="9">
    <location>
        <begin position="266"/>
        <end position="286"/>
    </location>
</feature>
<evidence type="ECO:0000256" key="6">
    <source>
        <dbReference type="ARBA" id="ARBA00022970"/>
    </source>
</evidence>
<evidence type="ECO:0000256" key="2">
    <source>
        <dbReference type="ARBA" id="ARBA00006978"/>
    </source>
</evidence>
<gene>
    <name evidence="10" type="primary">ATG22_2</name>
    <name evidence="10" type="ORF">BGZ99_002028</name>
</gene>
<evidence type="ECO:0000256" key="7">
    <source>
        <dbReference type="ARBA" id="ARBA00022989"/>
    </source>
</evidence>
<keyword evidence="11" id="KW-1185">Reference proteome</keyword>
<reference evidence="10" key="1">
    <citation type="journal article" date="2020" name="Fungal Divers.">
        <title>Resolving the Mortierellaceae phylogeny through synthesis of multi-gene phylogenetics and phylogenomics.</title>
        <authorList>
            <person name="Vandepol N."/>
            <person name="Liber J."/>
            <person name="Desiro A."/>
            <person name="Na H."/>
            <person name="Kennedy M."/>
            <person name="Barry K."/>
            <person name="Grigoriev I.V."/>
            <person name="Miller A.N."/>
            <person name="O'Donnell K."/>
            <person name="Stajich J.E."/>
            <person name="Bonito G."/>
        </authorList>
    </citation>
    <scope>NUCLEOTIDE SEQUENCE</scope>
    <source>
        <strain evidence="10">REB-010B</strain>
    </source>
</reference>
<dbReference type="InterPro" id="IPR024671">
    <property type="entry name" value="Atg22-like"/>
</dbReference>
<evidence type="ECO:0000256" key="3">
    <source>
        <dbReference type="ARBA" id="ARBA00022448"/>
    </source>
</evidence>
<feature type="transmembrane region" description="Helical" evidence="9">
    <location>
        <begin position="324"/>
        <end position="348"/>
    </location>
</feature>
<sequence length="601" mass="66543">MTPGTSQPPPLSKIQKLRQRLFYNDPADDIDLQPHIHEPLVKKAELWGFFLFGFGYYSWPNVCASLLLPILVQGIARANSHLESNPSIICPDEDSDIPVGDRCLVAFGWVNVTPTSYVLLLNVVTVWCTIVVTLGISALADHGRVSRAILLGFCIALCLVACMFFIGALKSEIWWFSGLTFVVAGILYGVSLNFYEALIPILTRHHPDVVRSRIVYGESSPEYTNAKVHIQTFLSGGASGAGYAGALVLTILSAIVLLFTDASLLVVGYCMIMAGVYILVFLALYARFSIQRTFPPLPPGSNVFTFGYKRIGKTIAKARKLKTLFYFLCNWFILGDGLTATSNMAILIAQDQLQLGNTSLIIAALIQFICAGAGIVFWIWMQNSRGLSPLKTVIINTILFGLLPVYCLLGLIESSPIGLKHEWELYMLAAFFGFFMGAIYSSNRVVYAQLIPFGHENELFALYEMSSVSSSWIAPLICTAIIERSNVRETWWFLASQFFIPAFLMMFINVDQGREQAVAFYEDEQQRKRERLENGASEMMHADSGSGFEEQERDIAKVMPPPEKQLTDGDLYSKLSNVVDVIGGIEGDLAAVVLIGALLIY</sequence>
<keyword evidence="8 9" id="KW-0472">Membrane</keyword>
<evidence type="ECO:0000256" key="9">
    <source>
        <dbReference type="RuleBase" id="RU363073"/>
    </source>
</evidence>
<dbReference type="Proteomes" id="UP000738325">
    <property type="component" value="Unassembled WGS sequence"/>
</dbReference>
<keyword evidence="3 9" id="KW-0813">Transport</keyword>
<organism evidence="10 11">
    <name type="scientific">Dissophora globulifera</name>
    <dbReference type="NCBI Taxonomy" id="979702"/>
    <lineage>
        <taxon>Eukaryota</taxon>
        <taxon>Fungi</taxon>
        <taxon>Fungi incertae sedis</taxon>
        <taxon>Mucoromycota</taxon>
        <taxon>Mortierellomycotina</taxon>
        <taxon>Mortierellomycetes</taxon>
        <taxon>Mortierellales</taxon>
        <taxon>Mortierellaceae</taxon>
        <taxon>Dissophora</taxon>
    </lineage>
</organism>
<comment type="caution">
    <text evidence="10">The sequence shown here is derived from an EMBL/GenBank/DDBJ whole genome shotgun (WGS) entry which is preliminary data.</text>
</comment>
<dbReference type="InterPro" id="IPR044738">
    <property type="entry name" value="Atg22"/>
</dbReference>
<protein>
    <recommendedName>
        <fullName evidence="9">Autophagy-related protein</fullName>
    </recommendedName>
</protein>
<keyword evidence="9" id="KW-0072">Autophagy</keyword>
<dbReference type="CDD" id="cd17483">
    <property type="entry name" value="MFS_Atg22_like"/>
    <property type="match status" value="1"/>
</dbReference>
<feature type="transmembrane region" description="Helical" evidence="9">
    <location>
        <begin position="581"/>
        <end position="600"/>
    </location>
</feature>
<dbReference type="Gene3D" id="1.20.1250.20">
    <property type="entry name" value="MFS general substrate transporter like domains"/>
    <property type="match status" value="1"/>
</dbReference>
<comment type="subcellular location">
    <subcellularLocation>
        <location evidence="1">Endomembrane system</location>
        <topology evidence="1">Multi-pass membrane protein</topology>
    </subcellularLocation>
    <subcellularLocation>
        <location evidence="9">Vacuole membrane</location>
        <topology evidence="9">Multi-pass membrane protein</topology>
    </subcellularLocation>
</comment>
<feature type="transmembrane region" description="Helical" evidence="9">
    <location>
        <begin position="423"/>
        <end position="440"/>
    </location>
</feature>
<dbReference type="EMBL" id="JAAAIP010000157">
    <property type="protein sequence ID" value="KAG0324243.1"/>
    <property type="molecule type" value="Genomic_DNA"/>
</dbReference>
<proteinExistence type="inferred from homology"/>
<keyword evidence="7 9" id="KW-1133">Transmembrane helix</keyword>
<dbReference type="GO" id="GO:0006914">
    <property type="term" value="P:autophagy"/>
    <property type="evidence" value="ECO:0007669"/>
    <property type="project" value="UniProtKB-KW"/>
</dbReference>
<feature type="transmembrane region" description="Helical" evidence="9">
    <location>
        <begin position="148"/>
        <end position="167"/>
    </location>
</feature>
<evidence type="ECO:0000256" key="8">
    <source>
        <dbReference type="ARBA" id="ARBA00023136"/>
    </source>
</evidence>
<comment type="function">
    <text evidence="9">Vacuolar effluxer which mediate the efflux of amino acids resulting from autophagic degradation. The release of autophagic amino acids allows the maintenance of protein synthesis and viability during nitrogen starvation.</text>
</comment>
<evidence type="ECO:0000313" key="10">
    <source>
        <dbReference type="EMBL" id="KAG0324243.1"/>
    </source>
</evidence>
<feature type="transmembrane region" description="Helical" evidence="9">
    <location>
        <begin position="241"/>
        <end position="260"/>
    </location>
</feature>
<dbReference type="AlphaFoldDB" id="A0A9P6RP15"/>
<feature type="transmembrane region" description="Helical" evidence="9">
    <location>
        <begin position="491"/>
        <end position="510"/>
    </location>
</feature>
<accession>A0A9P6RP15</accession>
<name>A0A9P6RP15_9FUNG</name>
<comment type="similarity">
    <text evidence="2 9">Belongs to the ATG22 family.</text>
</comment>
<feature type="transmembrane region" description="Helical" evidence="9">
    <location>
        <begin position="173"/>
        <end position="195"/>
    </location>
</feature>
<feature type="transmembrane region" description="Helical" evidence="9">
    <location>
        <begin position="117"/>
        <end position="136"/>
    </location>
</feature>
<evidence type="ECO:0000256" key="5">
    <source>
        <dbReference type="ARBA" id="ARBA00022692"/>
    </source>
</evidence>
<evidence type="ECO:0000313" key="11">
    <source>
        <dbReference type="Proteomes" id="UP000738325"/>
    </source>
</evidence>
<dbReference type="SUPFAM" id="SSF103473">
    <property type="entry name" value="MFS general substrate transporter"/>
    <property type="match status" value="1"/>
</dbReference>
<keyword evidence="4 9" id="KW-0926">Vacuole</keyword>